<dbReference type="PANTHER" id="PTHR37178:SF1">
    <property type="entry name" value="PLANT_PROTEIN"/>
    <property type="match status" value="1"/>
</dbReference>
<organism evidence="2 3">
    <name type="scientific">Prunus yedoensis var. nudiflora</name>
    <dbReference type="NCBI Taxonomy" id="2094558"/>
    <lineage>
        <taxon>Eukaryota</taxon>
        <taxon>Viridiplantae</taxon>
        <taxon>Streptophyta</taxon>
        <taxon>Embryophyta</taxon>
        <taxon>Tracheophyta</taxon>
        <taxon>Spermatophyta</taxon>
        <taxon>Magnoliopsida</taxon>
        <taxon>eudicotyledons</taxon>
        <taxon>Gunneridae</taxon>
        <taxon>Pentapetalae</taxon>
        <taxon>rosids</taxon>
        <taxon>fabids</taxon>
        <taxon>Rosales</taxon>
        <taxon>Rosaceae</taxon>
        <taxon>Amygdaloideae</taxon>
        <taxon>Amygdaleae</taxon>
        <taxon>Prunus</taxon>
    </lineage>
</organism>
<dbReference type="PANTHER" id="PTHR37178">
    <property type="entry name" value="PLANT/PROTEIN"/>
    <property type="match status" value="1"/>
</dbReference>
<evidence type="ECO:0000313" key="2">
    <source>
        <dbReference type="EMBL" id="PQM35293.1"/>
    </source>
</evidence>
<evidence type="ECO:0000313" key="3">
    <source>
        <dbReference type="Proteomes" id="UP000250321"/>
    </source>
</evidence>
<name>A0A314UCW2_PRUYE</name>
<feature type="region of interest" description="Disordered" evidence="1">
    <location>
        <begin position="201"/>
        <end position="230"/>
    </location>
</feature>
<protein>
    <submittedName>
        <fullName evidence="2">Uncharacterized protein</fullName>
    </submittedName>
</protein>
<dbReference type="STRING" id="2094558.A0A314UCW2"/>
<gene>
    <name evidence="2" type="ORF">Pyn_39815</name>
</gene>
<feature type="compositionally biased region" description="Acidic residues" evidence="1">
    <location>
        <begin position="214"/>
        <end position="229"/>
    </location>
</feature>
<accession>A0A314UCW2</accession>
<evidence type="ECO:0000256" key="1">
    <source>
        <dbReference type="SAM" id="MobiDB-lite"/>
    </source>
</evidence>
<dbReference type="AlphaFoldDB" id="A0A314UCW2"/>
<keyword evidence="3" id="KW-1185">Reference proteome</keyword>
<dbReference type="EMBL" id="PJQY01003693">
    <property type="protein sequence ID" value="PQM35293.1"/>
    <property type="molecule type" value="Genomic_DNA"/>
</dbReference>
<proteinExistence type="predicted"/>
<sequence length="423" mass="47876">MESSNNIKGFVCLMILSSAIAVLIFPVSVAASWGCLGATEYKFVIENHFGEAFMQQHSGDDIEFYCRSASSSPWTLSHPSKDFRRKRMSLFKLVEFGICGGWLEDAPSYNCSASTQDGRWSTIDFPVLRPEYDCVKTKQFCEWHSHDDHALLYSPTQNSWTRFNYIYLHNRNLYISSSVFGVPCSPETSSYSRRRLVREVSCRSSGGGGGGAAPEDDDDDADADDDGSEQVERALHLDGNIPSTSDEFVKRVSSRAYDMRRHLQQTFDSSSYDVLEANPWRETSKPVYVLTQRENLLCTMKTRRNRSEVETELGKLFSKGSKWNQTKQPRNGTKFQMLVEDIRDGVLVFEDENEAVRYCDLLQGGGQGCEGVAEIEASSVFDLCQKMRALAVLFRRGRSPPLPQSLELNLRARKRSLEDQQDP</sequence>
<comment type="caution">
    <text evidence="2">The sequence shown here is derived from an EMBL/GenBank/DDBJ whole genome shotgun (WGS) entry which is preliminary data.</text>
</comment>
<reference evidence="2 3" key="1">
    <citation type="submission" date="2018-02" db="EMBL/GenBank/DDBJ databases">
        <title>Draft genome of wild Prunus yedoensis var. nudiflora.</title>
        <authorList>
            <person name="Baek S."/>
            <person name="Kim J.-H."/>
            <person name="Choi K."/>
            <person name="Kim G.-B."/>
            <person name="Cho A."/>
            <person name="Jang H."/>
            <person name="Shin C.-H."/>
            <person name="Yu H.-J."/>
            <person name="Mun J.-H."/>
        </authorList>
    </citation>
    <scope>NUCLEOTIDE SEQUENCE [LARGE SCALE GENOMIC DNA]</scope>
    <source>
        <strain evidence="3">cv. Jeju island</strain>
        <tissue evidence="2">Leaf</tissue>
    </source>
</reference>
<dbReference type="OrthoDB" id="566751at2759"/>
<dbReference type="Proteomes" id="UP000250321">
    <property type="component" value="Unassembled WGS sequence"/>
</dbReference>